<sequence length="176" mass="19812">MACSPSARNPRHSGLCNIHYPCTRVAPSGDFPATNFRDCTQGGLYVPGRDINQTLGYENNMDMLSLQEFISFVSNQAKFGSYVSGRSGRTRRNEHFCVDKGRRTVDGRRLAWLWVYPDGVPRGSSKLLPDPPSCVWTKQQIIDAYRAANNPALPMFTRHKEIHSELAITFCLPYPT</sequence>
<reference evidence="1 2" key="1">
    <citation type="journal article" date="2014" name="Int. J. Syst. Evol. Microbiol.">
        <title>Complete genome sequence of Corynebacterium casei LMG S-19264T (=DSM 44701T), isolated from a smear-ripened cheese.</title>
        <authorList>
            <consortium name="US DOE Joint Genome Institute (JGI-PGF)"/>
            <person name="Walter F."/>
            <person name="Albersmeier A."/>
            <person name="Kalinowski J."/>
            <person name="Ruckert C."/>
        </authorList>
    </citation>
    <scope>NUCLEOTIDE SEQUENCE [LARGE SCALE GENOMIC DNA]</scope>
    <source>
        <strain evidence="1 2">NBRC 110095</strain>
    </source>
</reference>
<dbReference type="Proteomes" id="UP001156870">
    <property type="component" value="Unassembled WGS sequence"/>
</dbReference>
<accession>A0AA37WNM3</accession>
<evidence type="ECO:0000313" key="2">
    <source>
        <dbReference type="Proteomes" id="UP001156870"/>
    </source>
</evidence>
<comment type="caution">
    <text evidence="1">The sequence shown here is derived from an EMBL/GenBank/DDBJ whole genome shotgun (WGS) entry which is preliminary data.</text>
</comment>
<dbReference type="RefSeq" id="WP_232593452.1">
    <property type="nucleotide sequence ID" value="NZ_BSPD01000087.1"/>
</dbReference>
<protein>
    <submittedName>
        <fullName evidence="1">Uncharacterized protein</fullName>
    </submittedName>
</protein>
<name>A0AA37WNM3_9GAMM</name>
<organism evidence="1 2">
    <name type="scientific">Marinibactrum halimedae</name>
    <dbReference type="NCBI Taxonomy" id="1444977"/>
    <lineage>
        <taxon>Bacteria</taxon>
        <taxon>Pseudomonadati</taxon>
        <taxon>Pseudomonadota</taxon>
        <taxon>Gammaproteobacteria</taxon>
        <taxon>Cellvibrionales</taxon>
        <taxon>Cellvibrionaceae</taxon>
        <taxon>Marinibactrum</taxon>
    </lineage>
</organism>
<dbReference type="AlphaFoldDB" id="A0AA37WNM3"/>
<keyword evidence="2" id="KW-1185">Reference proteome</keyword>
<gene>
    <name evidence="1" type="ORF">GCM10007877_34270</name>
</gene>
<evidence type="ECO:0000313" key="1">
    <source>
        <dbReference type="EMBL" id="GLS27708.1"/>
    </source>
</evidence>
<dbReference type="EMBL" id="BSPD01000087">
    <property type="protein sequence ID" value="GLS27708.1"/>
    <property type="molecule type" value="Genomic_DNA"/>
</dbReference>
<proteinExistence type="predicted"/>